<feature type="transmembrane region" description="Helical" evidence="1">
    <location>
        <begin position="64"/>
        <end position="90"/>
    </location>
</feature>
<organism evidence="2 3">
    <name type="scientific">Nonomuraea muscovyensis</name>
    <dbReference type="NCBI Taxonomy" id="1124761"/>
    <lineage>
        <taxon>Bacteria</taxon>
        <taxon>Bacillati</taxon>
        <taxon>Actinomycetota</taxon>
        <taxon>Actinomycetes</taxon>
        <taxon>Streptosporangiales</taxon>
        <taxon>Streptosporangiaceae</taxon>
        <taxon>Nonomuraea</taxon>
    </lineage>
</organism>
<name>A0A7X0C5U5_9ACTN</name>
<evidence type="ECO:0000313" key="2">
    <source>
        <dbReference type="EMBL" id="MBB6349015.1"/>
    </source>
</evidence>
<dbReference type="Proteomes" id="UP000583800">
    <property type="component" value="Unassembled WGS sequence"/>
</dbReference>
<feature type="transmembrane region" description="Helical" evidence="1">
    <location>
        <begin position="111"/>
        <end position="137"/>
    </location>
</feature>
<dbReference type="RefSeq" id="WP_185086654.1">
    <property type="nucleotide sequence ID" value="NZ_JACHJB010000002.1"/>
</dbReference>
<evidence type="ECO:0000313" key="3">
    <source>
        <dbReference type="Proteomes" id="UP000583800"/>
    </source>
</evidence>
<comment type="caution">
    <text evidence="2">The sequence shown here is derived from an EMBL/GenBank/DDBJ whole genome shotgun (WGS) entry which is preliminary data.</text>
</comment>
<feature type="transmembrane region" description="Helical" evidence="1">
    <location>
        <begin position="24"/>
        <end position="44"/>
    </location>
</feature>
<keyword evidence="1" id="KW-1133">Transmembrane helix</keyword>
<feature type="transmembrane region" description="Helical" evidence="1">
    <location>
        <begin position="157"/>
        <end position="177"/>
    </location>
</feature>
<evidence type="ECO:0000256" key="1">
    <source>
        <dbReference type="SAM" id="Phobius"/>
    </source>
</evidence>
<feature type="transmembrane region" description="Helical" evidence="1">
    <location>
        <begin position="242"/>
        <end position="260"/>
    </location>
</feature>
<keyword evidence="3" id="KW-1185">Reference proteome</keyword>
<reference evidence="2 3" key="1">
    <citation type="submission" date="2020-08" db="EMBL/GenBank/DDBJ databases">
        <title>Sequencing the genomes of 1000 actinobacteria strains.</title>
        <authorList>
            <person name="Klenk H.-P."/>
        </authorList>
    </citation>
    <scope>NUCLEOTIDE SEQUENCE [LARGE SCALE GENOMIC DNA]</scope>
    <source>
        <strain evidence="2 3">DSM 45913</strain>
    </source>
</reference>
<dbReference type="EMBL" id="JACHJB010000002">
    <property type="protein sequence ID" value="MBB6349015.1"/>
    <property type="molecule type" value="Genomic_DNA"/>
</dbReference>
<gene>
    <name evidence="2" type="ORF">FHU36_005560</name>
</gene>
<dbReference type="AlphaFoldDB" id="A0A7X0C5U5"/>
<keyword evidence="1" id="KW-0472">Membrane</keyword>
<sequence>MNLTPVTWPVAAEWTKLWSVRSTFWCLAGTVAVTVLSAVTLGGSRATDLVRDGVAAARLPATESVVSASTFAQLVMVTLGMLAITSEYAAGSIRGTLQAVPIRGRMLAAKALVVAPVMFATGVLAGGLAAVATYLMLSVPVFGGFVTLDAGETVVDLLRLGVFAALVSLMALGVGTAMRGAAGALTVVFMLLFGLPLVLLMTGSQVAVEASMRLPMFAGLAFMESADNLTGGPIPYPPGEGLAWLLGWTAAALAAGHTVLRRRDA</sequence>
<proteinExistence type="predicted"/>
<keyword evidence="1" id="KW-0812">Transmembrane</keyword>
<accession>A0A7X0C5U5</accession>
<protein>
    <submittedName>
        <fullName evidence="2">ABC-2 type transport system permease protein</fullName>
    </submittedName>
</protein>
<feature type="transmembrane region" description="Helical" evidence="1">
    <location>
        <begin position="184"/>
        <end position="208"/>
    </location>
</feature>